<name>A0A9N9FP18_9GLOM</name>
<dbReference type="Proteomes" id="UP000789405">
    <property type="component" value="Unassembled WGS sequence"/>
</dbReference>
<evidence type="ECO:0000313" key="2">
    <source>
        <dbReference type="EMBL" id="CAG8549877.1"/>
    </source>
</evidence>
<keyword evidence="1" id="KW-0732">Signal</keyword>
<evidence type="ECO:0000313" key="3">
    <source>
        <dbReference type="Proteomes" id="UP000789405"/>
    </source>
</evidence>
<keyword evidence="3" id="KW-1185">Reference proteome</keyword>
<sequence>NFVVASGVLSLISTLLRVHFGDFASGTLSVFLSISSMTPWCLVADFDVVSGAFWVSCCRFHFGYPVSFLG</sequence>
<evidence type="ECO:0000256" key="1">
    <source>
        <dbReference type="SAM" id="SignalP"/>
    </source>
</evidence>
<protein>
    <submittedName>
        <fullName evidence="2">13421_t:CDS:1</fullName>
    </submittedName>
</protein>
<feature type="non-terminal residue" evidence="2">
    <location>
        <position position="1"/>
    </location>
</feature>
<organism evidence="2 3">
    <name type="scientific">Dentiscutata erythropus</name>
    <dbReference type="NCBI Taxonomy" id="1348616"/>
    <lineage>
        <taxon>Eukaryota</taxon>
        <taxon>Fungi</taxon>
        <taxon>Fungi incertae sedis</taxon>
        <taxon>Mucoromycota</taxon>
        <taxon>Glomeromycotina</taxon>
        <taxon>Glomeromycetes</taxon>
        <taxon>Diversisporales</taxon>
        <taxon>Gigasporaceae</taxon>
        <taxon>Dentiscutata</taxon>
    </lineage>
</organism>
<comment type="caution">
    <text evidence="2">The sequence shown here is derived from an EMBL/GenBank/DDBJ whole genome shotgun (WGS) entry which is preliminary data.</text>
</comment>
<accession>A0A9N9FP18</accession>
<gene>
    <name evidence="2" type="ORF">DERYTH_LOCUS5214</name>
</gene>
<reference evidence="2" key="1">
    <citation type="submission" date="2021-06" db="EMBL/GenBank/DDBJ databases">
        <authorList>
            <person name="Kallberg Y."/>
            <person name="Tangrot J."/>
            <person name="Rosling A."/>
        </authorList>
    </citation>
    <scope>NUCLEOTIDE SEQUENCE</scope>
    <source>
        <strain evidence="2">MA453B</strain>
    </source>
</reference>
<dbReference type="EMBL" id="CAJVPY010002136">
    <property type="protein sequence ID" value="CAG8549877.1"/>
    <property type="molecule type" value="Genomic_DNA"/>
</dbReference>
<feature type="chain" id="PRO_5040153403" evidence="1">
    <location>
        <begin position="21"/>
        <end position="70"/>
    </location>
</feature>
<feature type="signal peptide" evidence="1">
    <location>
        <begin position="1"/>
        <end position="20"/>
    </location>
</feature>
<proteinExistence type="predicted"/>
<dbReference type="AlphaFoldDB" id="A0A9N9FP18"/>